<organism evidence="2 3">
    <name type="scientific">Tuber melanosporum (strain Mel28)</name>
    <name type="common">Perigord black truffle</name>
    <dbReference type="NCBI Taxonomy" id="656061"/>
    <lineage>
        <taxon>Eukaryota</taxon>
        <taxon>Fungi</taxon>
        <taxon>Dikarya</taxon>
        <taxon>Ascomycota</taxon>
        <taxon>Pezizomycotina</taxon>
        <taxon>Pezizomycetes</taxon>
        <taxon>Pezizales</taxon>
        <taxon>Tuberaceae</taxon>
        <taxon>Tuber</taxon>
    </lineage>
</organism>
<name>D5G947_TUBMM</name>
<evidence type="ECO:0000256" key="1">
    <source>
        <dbReference type="SAM" id="MobiDB-lite"/>
    </source>
</evidence>
<dbReference type="GeneID" id="9184327"/>
<dbReference type="KEGG" id="tml:GSTUM_00003124001"/>
<evidence type="ECO:0000313" key="2">
    <source>
        <dbReference type="EMBL" id="CAZ81040.1"/>
    </source>
</evidence>
<feature type="compositionally biased region" description="Basic residues" evidence="1">
    <location>
        <begin position="78"/>
        <end position="87"/>
    </location>
</feature>
<accession>D5G947</accession>
<keyword evidence="3" id="KW-1185">Reference proteome</keyword>
<evidence type="ECO:0000313" key="3">
    <source>
        <dbReference type="Proteomes" id="UP000006911"/>
    </source>
</evidence>
<feature type="compositionally biased region" description="Polar residues" evidence="1">
    <location>
        <begin position="21"/>
        <end position="36"/>
    </location>
</feature>
<dbReference type="AlphaFoldDB" id="D5G947"/>
<protein>
    <submittedName>
        <fullName evidence="2">(Perigord truffle) hypothetical protein</fullName>
    </submittedName>
</protein>
<proteinExistence type="predicted"/>
<dbReference type="HOGENOM" id="CLU_2484955_0_0_1"/>
<reference evidence="2 3" key="1">
    <citation type="journal article" date="2010" name="Nature">
        <title>Perigord black truffle genome uncovers evolutionary origins and mechanisms of symbiosis.</title>
        <authorList>
            <person name="Martin F."/>
            <person name="Kohler A."/>
            <person name="Murat C."/>
            <person name="Balestrini R."/>
            <person name="Coutinho P.M."/>
            <person name="Jaillon O."/>
            <person name="Montanini B."/>
            <person name="Morin E."/>
            <person name="Noel B."/>
            <person name="Percudani R."/>
            <person name="Porcel B."/>
            <person name="Rubini A."/>
            <person name="Amicucci A."/>
            <person name="Amselem J."/>
            <person name="Anthouard V."/>
            <person name="Arcioni S."/>
            <person name="Artiguenave F."/>
            <person name="Aury J.M."/>
            <person name="Ballario P."/>
            <person name="Bolchi A."/>
            <person name="Brenna A."/>
            <person name="Brun A."/>
            <person name="Buee M."/>
            <person name="Cantarel B."/>
            <person name="Chevalier G."/>
            <person name="Couloux A."/>
            <person name="Da Silva C."/>
            <person name="Denoeud F."/>
            <person name="Duplessis S."/>
            <person name="Ghignone S."/>
            <person name="Hilselberger B."/>
            <person name="Iotti M."/>
            <person name="Marcais B."/>
            <person name="Mello A."/>
            <person name="Miranda M."/>
            <person name="Pacioni G."/>
            <person name="Quesneville H."/>
            <person name="Riccioni C."/>
            <person name="Ruotolo R."/>
            <person name="Splivallo R."/>
            <person name="Stocchi V."/>
            <person name="Tisserant E."/>
            <person name="Viscomi A.R."/>
            <person name="Zambonelli A."/>
            <person name="Zampieri E."/>
            <person name="Henrissat B."/>
            <person name="Lebrun M.H."/>
            <person name="Paolocci F."/>
            <person name="Bonfante P."/>
            <person name="Ottonello S."/>
            <person name="Wincker P."/>
        </authorList>
    </citation>
    <scope>NUCLEOTIDE SEQUENCE [LARGE SCALE GENOMIC DNA]</scope>
    <source>
        <strain evidence="2 3">Mel28</strain>
    </source>
</reference>
<gene>
    <name evidence="2" type="ORF">GSTUM_00003124001</name>
</gene>
<sequence length="87" mass="9550">MPEPSLHTTGERHKPKPRVTTGDTKPQTHNTTSTAISTSFLPSPLPSSPTTPSNRLFSTLPAPLHPPVNHLFPLPLKNTRKPTKKKK</sequence>
<dbReference type="RefSeq" id="XP_002836849.1">
    <property type="nucleotide sequence ID" value="XM_002836803.1"/>
</dbReference>
<dbReference type="Proteomes" id="UP000006911">
    <property type="component" value="Unassembled WGS sequence"/>
</dbReference>
<dbReference type="EMBL" id="FN430054">
    <property type="protein sequence ID" value="CAZ81040.1"/>
    <property type="molecule type" value="Genomic_DNA"/>
</dbReference>
<dbReference type="InParanoid" id="D5G947"/>
<feature type="region of interest" description="Disordered" evidence="1">
    <location>
        <begin position="1"/>
        <end position="87"/>
    </location>
</feature>